<feature type="domain" description="POLO box" evidence="3">
    <location>
        <begin position="203"/>
        <end position="299"/>
    </location>
</feature>
<dbReference type="Gene3D" id="1.10.510.10">
    <property type="entry name" value="Transferase(Phosphotransferase) domain 1"/>
    <property type="match status" value="1"/>
</dbReference>
<dbReference type="InterPro" id="IPR033701">
    <property type="entry name" value="POLO_box_1"/>
</dbReference>
<dbReference type="InterPro" id="IPR011009">
    <property type="entry name" value="Kinase-like_dom_sf"/>
</dbReference>
<reference evidence="4 5" key="1">
    <citation type="journal article" date="2009" name="Science">
        <title>Genome sequence, comparative analysis, and population genetics of the domestic horse.</title>
        <authorList>
            <consortium name="Broad Institute Genome Sequencing Platform"/>
            <consortium name="Broad Institute Whole Genome Assembly Team"/>
            <person name="Wade C.M."/>
            <person name="Giulotto E."/>
            <person name="Sigurdsson S."/>
            <person name="Zoli M."/>
            <person name="Gnerre S."/>
            <person name="Imsland F."/>
            <person name="Lear T.L."/>
            <person name="Adelson D.L."/>
            <person name="Bailey E."/>
            <person name="Bellone R.R."/>
            <person name="Bloecker H."/>
            <person name="Distl O."/>
            <person name="Edgar R.C."/>
            <person name="Garber M."/>
            <person name="Leeb T."/>
            <person name="Mauceli E."/>
            <person name="MacLeod J.N."/>
            <person name="Penedo M.C.T."/>
            <person name="Raison J.M."/>
            <person name="Sharpe T."/>
            <person name="Vogel J."/>
            <person name="Andersson L."/>
            <person name="Antczak D.F."/>
            <person name="Biagi T."/>
            <person name="Binns M.M."/>
            <person name="Chowdhary B.P."/>
            <person name="Coleman S.J."/>
            <person name="Della Valle G."/>
            <person name="Fryc S."/>
            <person name="Guerin G."/>
            <person name="Hasegawa T."/>
            <person name="Hill E.W."/>
            <person name="Jurka J."/>
            <person name="Kiialainen A."/>
            <person name="Lindgren G."/>
            <person name="Liu J."/>
            <person name="Magnani E."/>
            <person name="Mickelson J.R."/>
            <person name="Murray J."/>
            <person name="Nergadze S.G."/>
            <person name="Onofrio R."/>
            <person name="Pedroni S."/>
            <person name="Piras M.F."/>
            <person name="Raudsepp T."/>
            <person name="Rocchi M."/>
            <person name="Roeed K.H."/>
            <person name="Ryder O.A."/>
            <person name="Searle S."/>
            <person name="Skow L."/>
            <person name="Swinburne J.E."/>
            <person name="Syvaenen A.C."/>
            <person name="Tozaki T."/>
            <person name="Valberg S.J."/>
            <person name="Vaudin M."/>
            <person name="White J.R."/>
            <person name="Zody M.C."/>
            <person name="Lander E.S."/>
            <person name="Lindblad-Toh K."/>
        </authorList>
    </citation>
    <scope>NUCLEOTIDE SEQUENCE [LARGE SCALE GENOMIC DNA]</scope>
    <source>
        <strain evidence="4 5">Thoroughbred</strain>
    </source>
</reference>
<evidence type="ECO:0000313" key="4">
    <source>
        <dbReference type="Ensembl" id="ENSECAP00000051040.1"/>
    </source>
</evidence>
<name>A0A5F5PQW3_HORSE</name>
<feature type="domain" description="Protein kinase" evidence="2">
    <location>
        <begin position="1"/>
        <end position="65"/>
    </location>
</feature>
<dbReference type="GO" id="GO:0004672">
    <property type="term" value="F:protein kinase activity"/>
    <property type="evidence" value="ECO:0007669"/>
    <property type="project" value="InterPro"/>
</dbReference>
<organism evidence="4 5">
    <name type="scientific">Equus caballus</name>
    <name type="common">Horse</name>
    <dbReference type="NCBI Taxonomy" id="9796"/>
    <lineage>
        <taxon>Eukaryota</taxon>
        <taxon>Metazoa</taxon>
        <taxon>Chordata</taxon>
        <taxon>Craniata</taxon>
        <taxon>Vertebrata</taxon>
        <taxon>Euteleostomi</taxon>
        <taxon>Mammalia</taxon>
        <taxon>Eutheria</taxon>
        <taxon>Laurasiatheria</taxon>
        <taxon>Perissodactyla</taxon>
        <taxon>Equidae</taxon>
        <taxon>Equus</taxon>
    </lineage>
</organism>
<dbReference type="FunFam" id="3.30.1120.30:FF:000006">
    <property type="entry name" value="Polo like kinase 5"/>
    <property type="match status" value="1"/>
</dbReference>
<dbReference type="SUPFAM" id="SSF56112">
    <property type="entry name" value="Protein kinase-like (PK-like)"/>
    <property type="match status" value="1"/>
</dbReference>
<proteinExistence type="predicted"/>
<gene>
    <name evidence="4" type="primary">PLK5</name>
</gene>
<sequence length="299" mass="32308">MYLVLTGAPPFVAAPLSEMYQNIRAGRYPEPAHLSPAARCLIARLLAPDPAERPSLEQLLQDDFFTQGFTPDRLPPHSCHSPPIFAIPRPLGRLFRKVGRLLLTQGRPPCPVTPTEASGPGEDSPHPDSMDWGGEASPSERGSPRLEVPVHLLSQGTLRSDVAGPEGSPRQEVDAAIRKLTLCLDPGPPATQAPRGEQRPPLWAPKWVDHSSKYGFGYQLSDGGSAGWHPHGPAPPRGVSCRGDQTQLVLSGADEELLLTVWDRGQPGASYPLGVLRTHGCAPAARQRLHHALRMLQSI</sequence>
<dbReference type="Proteomes" id="UP000002281">
    <property type="component" value="Chromosome 7"/>
</dbReference>
<dbReference type="PANTHER" id="PTHR24345">
    <property type="entry name" value="SERINE/THREONINE-PROTEIN KINASE PLK"/>
    <property type="match status" value="1"/>
</dbReference>
<feature type="region of interest" description="Disordered" evidence="1">
    <location>
        <begin position="105"/>
        <end position="144"/>
    </location>
</feature>
<evidence type="ECO:0000259" key="3">
    <source>
        <dbReference type="PROSITE" id="PS50078"/>
    </source>
</evidence>
<reference evidence="4" key="3">
    <citation type="submission" date="2025-09" db="UniProtKB">
        <authorList>
            <consortium name="Ensembl"/>
        </authorList>
    </citation>
    <scope>IDENTIFICATION</scope>
    <source>
        <strain evidence="4">Thoroughbred</strain>
    </source>
</reference>
<dbReference type="PROSITE" id="PS50011">
    <property type="entry name" value="PROTEIN_KINASE_DOM"/>
    <property type="match status" value="1"/>
</dbReference>
<dbReference type="SUPFAM" id="SSF82615">
    <property type="entry name" value="Polo-box domain"/>
    <property type="match status" value="2"/>
</dbReference>
<evidence type="ECO:0000256" key="1">
    <source>
        <dbReference type="SAM" id="MobiDB-lite"/>
    </source>
</evidence>
<dbReference type="AlphaFoldDB" id="A0A5F5PQW3"/>
<accession>A0A5F5PQW3</accession>
<dbReference type="InterPro" id="IPR036947">
    <property type="entry name" value="POLO_box_dom_sf"/>
</dbReference>
<dbReference type="Gene3D" id="3.30.1120.30">
    <property type="entry name" value="POLO box domain"/>
    <property type="match status" value="3"/>
</dbReference>
<reference evidence="4" key="2">
    <citation type="submission" date="2025-08" db="UniProtKB">
        <authorList>
            <consortium name="Ensembl"/>
        </authorList>
    </citation>
    <scope>IDENTIFICATION</scope>
    <source>
        <strain evidence="4">Thoroughbred</strain>
    </source>
</reference>
<dbReference type="PANTHER" id="PTHR24345:SF43">
    <property type="entry name" value="INACTIVE SERINE_THREONINE-PROTEIN KINASE PLK5"/>
    <property type="match status" value="1"/>
</dbReference>
<dbReference type="GO" id="GO:0005524">
    <property type="term" value="F:ATP binding"/>
    <property type="evidence" value="ECO:0007669"/>
    <property type="project" value="InterPro"/>
</dbReference>
<dbReference type="CDD" id="cd13118">
    <property type="entry name" value="POLO_box_1"/>
    <property type="match status" value="1"/>
</dbReference>
<protein>
    <submittedName>
        <fullName evidence="4">Polo like kinase 5 (inactive)</fullName>
    </submittedName>
</protein>
<dbReference type="InterPro" id="IPR000959">
    <property type="entry name" value="POLO_box_dom"/>
</dbReference>
<dbReference type="Bgee" id="ENSECAG00000011955">
    <property type="expression patterns" value="Expressed in cerebellum and 5 other cell types or tissues"/>
</dbReference>
<evidence type="ECO:0000313" key="5">
    <source>
        <dbReference type="Proteomes" id="UP000002281"/>
    </source>
</evidence>
<dbReference type="Ensembl" id="ENSECAT00000074301.2">
    <property type="protein sequence ID" value="ENSECAP00000051040.1"/>
    <property type="gene ID" value="ENSECAG00000011955.4"/>
</dbReference>
<keyword evidence="5" id="KW-1185">Reference proteome</keyword>
<dbReference type="PROSITE" id="PS50078">
    <property type="entry name" value="POLO_BOX"/>
    <property type="match status" value="1"/>
</dbReference>
<dbReference type="InterPro" id="IPR000719">
    <property type="entry name" value="Prot_kinase_dom"/>
</dbReference>
<evidence type="ECO:0000259" key="2">
    <source>
        <dbReference type="PROSITE" id="PS50011"/>
    </source>
</evidence>
<dbReference type="GeneTree" id="ENSGT00940000162321"/>